<keyword evidence="5" id="KW-0648">Protein biosynthesis</keyword>
<evidence type="ECO:0000256" key="7">
    <source>
        <dbReference type="ARBA" id="ARBA00044228"/>
    </source>
</evidence>
<dbReference type="InterPro" id="IPR042529">
    <property type="entry name" value="IF_2B-like_C"/>
</dbReference>
<dbReference type="GO" id="GO:0005829">
    <property type="term" value="C:cytosol"/>
    <property type="evidence" value="ECO:0007669"/>
    <property type="project" value="UniProtKB-SubCell"/>
</dbReference>
<evidence type="ECO:0000256" key="5">
    <source>
        <dbReference type="ARBA" id="ARBA00022917"/>
    </source>
</evidence>
<reference evidence="12" key="1">
    <citation type="journal article" date="2017" name="Front. Plant Sci.">
        <title>Climate Clever Clovers: New Paradigm to Reduce the Environmental Footprint of Ruminants by Breeding Low Methanogenic Forages Utilizing Haplotype Variation.</title>
        <authorList>
            <person name="Kaur P."/>
            <person name="Appels R."/>
            <person name="Bayer P.E."/>
            <person name="Keeble-Gagnere G."/>
            <person name="Wang J."/>
            <person name="Hirakawa H."/>
            <person name="Shirasawa K."/>
            <person name="Vercoe P."/>
            <person name="Stefanova K."/>
            <person name="Durmic Z."/>
            <person name="Nichols P."/>
            <person name="Revell C."/>
            <person name="Isobe S.N."/>
            <person name="Edwards D."/>
            <person name="Erskine W."/>
        </authorList>
    </citation>
    <scope>NUCLEOTIDE SEQUENCE [LARGE SCALE GENOMIC DNA]</scope>
    <source>
        <strain evidence="12">cv. Daliak</strain>
    </source>
</reference>
<keyword evidence="12" id="KW-1185">Reference proteome</keyword>
<evidence type="ECO:0000256" key="2">
    <source>
        <dbReference type="ARBA" id="ARBA00007251"/>
    </source>
</evidence>
<evidence type="ECO:0000256" key="8">
    <source>
        <dbReference type="ARBA" id="ARBA00046432"/>
    </source>
</evidence>
<dbReference type="InterPro" id="IPR000649">
    <property type="entry name" value="IF-2B-related"/>
</dbReference>
<dbReference type="Pfam" id="PF01008">
    <property type="entry name" value="IF-2B"/>
    <property type="match status" value="1"/>
</dbReference>
<dbReference type="InterPro" id="IPR051855">
    <property type="entry name" value="eIF2B_beta_subunit"/>
</dbReference>
<dbReference type="AlphaFoldDB" id="A0A2Z6MIZ6"/>
<feature type="compositionally biased region" description="Basic and acidic residues" evidence="10">
    <location>
        <begin position="160"/>
        <end position="171"/>
    </location>
</feature>
<dbReference type="Gene3D" id="3.40.50.10470">
    <property type="entry name" value="Translation initiation factor eif-2b, domain 2"/>
    <property type="match status" value="1"/>
</dbReference>
<dbReference type="PANTHER" id="PTHR45859:SF1">
    <property type="entry name" value="TRANSLATION INITIATION FACTOR EIF-2B SUBUNIT BETA"/>
    <property type="match status" value="1"/>
</dbReference>
<protein>
    <recommendedName>
        <fullName evidence="6">Translation initiation factor eIF2B subunit beta</fullName>
    </recommendedName>
    <alternativeName>
        <fullName evidence="7">eIF2B GDP-GTP exchange factor subunit beta</fullName>
    </alternativeName>
</protein>
<comment type="subcellular location">
    <subcellularLocation>
        <location evidence="1">Cytoplasm</location>
        <location evidence="1">Cytosol</location>
    </subcellularLocation>
</comment>
<keyword evidence="3" id="KW-0963">Cytoplasm</keyword>
<comment type="similarity">
    <text evidence="2 9">Belongs to the eIF-2B alpha/beta/delta subunits family.</text>
</comment>
<evidence type="ECO:0000313" key="11">
    <source>
        <dbReference type="EMBL" id="GAU23310.1"/>
    </source>
</evidence>
<comment type="subunit">
    <text evidence="8">Component of the translation initiation factor 2B (eIF2B) complex which is a heterodecamer of two sets of five different subunits: alpha, beta, gamma, delta and epsilon. Subunits alpha, beta and delta comprise a regulatory subcomplex and subunits epsilon and gamma comprise a catalytic subcomplex. Within the complex, the hexameric regulatory complex resides at the center, with the two heterodimeric catalytic subcomplexes bound on opposite sides.</text>
</comment>
<evidence type="ECO:0000256" key="9">
    <source>
        <dbReference type="RuleBase" id="RU003814"/>
    </source>
</evidence>
<evidence type="ECO:0000256" key="10">
    <source>
        <dbReference type="SAM" id="MobiDB-lite"/>
    </source>
</evidence>
<dbReference type="EMBL" id="DF973267">
    <property type="protein sequence ID" value="GAU23310.1"/>
    <property type="molecule type" value="Genomic_DNA"/>
</dbReference>
<gene>
    <name evidence="11" type="ORF">TSUD_237640</name>
</gene>
<dbReference type="FunFam" id="3.40.50.10470:FF:000005">
    <property type="entry name" value="translation initiation factor eIF-2B subunit beta"/>
    <property type="match status" value="1"/>
</dbReference>
<dbReference type="GO" id="GO:0005085">
    <property type="term" value="F:guanyl-nucleotide exchange factor activity"/>
    <property type="evidence" value="ECO:0007669"/>
    <property type="project" value="TreeGrafter"/>
</dbReference>
<evidence type="ECO:0000313" key="12">
    <source>
        <dbReference type="Proteomes" id="UP000242715"/>
    </source>
</evidence>
<name>A0A2Z6MIZ6_TRISU</name>
<evidence type="ECO:0000256" key="1">
    <source>
        <dbReference type="ARBA" id="ARBA00004514"/>
    </source>
</evidence>
<dbReference type="GO" id="GO:0003743">
    <property type="term" value="F:translation initiation factor activity"/>
    <property type="evidence" value="ECO:0007669"/>
    <property type="project" value="UniProtKB-KW"/>
</dbReference>
<proteinExistence type="inferred from homology"/>
<dbReference type="OrthoDB" id="269919at2759"/>
<dbReference type="SUPFAM" id="SSF100950">
    <property type="entry name" value="NagB/RpiA/CoA transferase-like"/>
    <property type="match status" value="1"/>
</dbReference>
<evidence type="ECO:0000256" key="6">
    <source>
        <dbReference type="ARBA" id="ARBA00044122"/>
    </source>
</evidence>
<dbReference type="Proteomes" id="UP000242715">
    <property type="component" value="Unassembled WGS sequence"/>
</dbReference>
<keyword evidence="4" id="KW-0396">Initiation factor</keyword>
<dbReference type="GO" id="GO:0005851">
    <property type="term" value="C:eukaryotic translation initiation factor 2B complex"/>
    <property type="evidence" value="ECO:0007669"/>
    <property type="project" value="TreeGrafter"/>
</dbReference>
<dbReference type="PANTHER" id="PTHR45859">
    <property type="entry name" value="TRANSLATION INITIATION FACTOR EIF-2B SUBUNIT BETA"/>
    <property type="match status" value="1"/>
</dbReference>
<feature type="region of interest" description="Disordered" evidence="10">
    <location>
        <begin position="149"/>
        <end position="173"/>
    </location>
</feature>
<dbReference type="InterPro" id="IPR037171">
    <property type="entry name" value="NagB/RpiA_transferase-like"/>
</dbReference>
<evidence type="ECO:0000256" key="4">
    <source>
        <dbReference type="ARBA" id="ARBA00022540"/>
    </source>
</evidence>
<accession>A0A2Z6MIZ6</accession>
<sequence>MPDVHILVNEFVNQLKKRKIEGSQATAKQTAELLRSVISQQRVPQTNQATALINAVRAVGEKLIAANPVELAVGNIARRVLHIIREEDLSLATAAIAGLELSAVSDDEDDAERDDYPVLSAAAVAANARNTLRPPSLQTLLEDAPITAAIPHTSSSGGDSEGKSRSVDKGSRGRKLKHDVIEAVNELIQDISTCYEQIAEQAVEHIHQKQDRSLISGSDTLIWIFFPGEIALPSCKSMAEVFVLNVKQKRNGSSKTVLEFLCAAKEKKRSFKVFVAEGAPRYQGHLLAKELAARGLQTTVITDSAVFAMISRVNMVIVGAHAVMANGGVIAPVGLNMVALAAQRHAVPFVVLAGSHKLCPLYPHNPEVLLNELRSPSELLDFGEFSDCMDSASGGGSLHVVNPTFDYVPPKLVSLFITDTGGHNPSYMYRLIADYYSADDLVVKRRPAIGS</sequence>
<organism evidence="11 12">
    <name type="scientific">Trifolium subterraneum</name>
    <name type="common">Subterranean clover</name>
    <dbReference type="NCBI Taxonomy" id="3900"/>
    <lineage>
        <taxon>Eukaryota</taxon>
        <taxon>Viridiplantae</taxon>
        <taxon>Streptophyta</taxon>
        <taxon>Embryophyta</taxon>
        <taxon>Tracheophyta</taxon>
        <taxon>Spermatophyta</taxon>
        <taxon>Magnoliopsida</taxon>
        <taxon>eudicotyledons</taxon>
        <taxon>Gunneridae</taxon>
        <taxon>Pentapetalae</taxon>
        <taxon>rosids</taxon>
        <taxon>fabids</taxon>
        <taxon>Fabales</taxon>
        <taxon>Fabaceae</taxon>
        <taxon>Papilionoideae</taxon>
        <taxon>50 kb inversion clade</taxon>
        <taxon>NPAAA clade</taxon>
        <taxon>Hologalegina</taxon>
        <taxon>IRL clade</taxon>
        <taxon>Trifolieae</taxon>
        <taxon>Trifolium</taxon>
    </lineage>
</organism>
<evidence type="ECO:0000256" key="3">
    <source>
        <dbReference type="ARBA" id="ARBA00022490"/>
    </source>
</evidence>